<dbReference type="PATRIC" id="fig|1354272.4.peg.2448"/>
<dbReference type="AlphaFoldDB" id="A0A1B7JS97"/>
<dbReference type="PROSITE" id="PS50943">
    <property type="entry name" value="HTH_CROC1"/>
    <property type="match status" value="1"/>
</dbReference>
<dbReference type="InterPro" id="IPR010982">
    <property type="entry name" value="Lambda_DNA-bd_dom_sf"/>
</dbReference>
<keyword evidence="1" id="KW-0238">DNA-binding</keyword>
<dbReference type="InterPro" id="IPR050807">
    <property type="entry name" value="TransReg_Diox_bact_type"/>
</dbReference>
<comment type="caution">
    <text evidence="3">The sequence shown here is derived from an EMBL/GenBank/DDBJ whole genome shotgun (WGS) entry which is preliminary data.</text>
</comment>
<sequence>MKKTTSKCVGLKIRALRESRGMSGKALSLLLGISQQHQSRYENGEVNIHVDTLFQLAQIFDIDATYFFSDFNIDNNITNDTHCKKSFYTAETLVF</sequence>
<name>A0A1B7JS97_9GAMM</name>
<dbReference type="PANTHER" id="PTHR46797:SF1">
    <property type="entry name" value="METHYLPHOSPHONATE SYNTHASE"/>
    <property type="match status" value="1"/>
</dbReference>
<evidence type="ECO:0000313" key="3">
    <source>
        <dbReference type="EMBL" id="OAT50765.1"/>
    </source>
</evidence>
<protein>
    <recommendedName>
        <fullName evidence="2">HTH cro/C1-type domain-containing protein</fullName>
    </recommendedName>
</protein>
<dbReference type="SUPFAM" id="SSF47413">
    <property type="entry name" value="lambda repressor-like DNA-binding domains"/>
    <property type="match status" value="1"/>
</dbReference>
<dbReference type="InterPro" id="IPR001387">
    <property type="entry name" value="Cro/C1-type_HTH"/>
</dbReference>
<accession>A0A1B7JS97</accession>
<dbReference type="CDD" id="cd00093">
    <property type="entry name" value="HTH_XRE"/>
    <property type="match status" value="1"/>
</dbReference>
<gene>
    <name evidence="3" type="ORF">M998_2404</name>
</gene>
<organism evidence="3 4">
    <name type="scientific">Providencia heimbachae ATCC 35613</name>
    <dbReference type="NCBI Taxonomy" id="1354272"/>
    <lineage>
        <taxon>Bacteria</taxon>
        <taxon>Pseudomonadati</taxon>
        <taxon>Pseudomonadota</taxon>
        <taxon>Gammaproteobacteria</taxon>
        <taxon>Enterobacterales</taxon>
        <taxon>Morganellaceae</taxon>
        <taxon>Providencia</taxon>
    </lineage>
</organism>
<dbReference type="EMBL" id="LXEW01000035">
    <property type="protein sequence ID" value="OAT50765.1"/>
    <property type="molecule type" value="Genomic_DNA"/>
</dbReference>
<evidence type="ECO:0000259" key="2">
    <source>
        <dbReference type="PROSITE" id="PS50943"/>
    </source>
</evidence>
<dbReference type="GO" id="GO:0005829">
    <property type="term" value="C:cytosol"/>
    <property type="evidence" value="ECO:0007669"/>
    <property type="project" value="TreeGrafter"/>
</dbReference>
<feature type="domain" description="HTH cro/C1-type" evidence="2">
    <location>
        <begin position="13"/>
        <end position="67"/>
    </location>
</feature>
<dbReference type="OrthoDB" id="9800901at2"/>
<dbReference type="PANTHER" id="PTHR46797">
    <property type="entry name" value="HTH-TYPE TRANSCRIPTIONAL REGULATOR"/>
    <property type="match status" value="1"/>
</dbReference>
<dbReference type="Proteomes" id="UP000078224">
    <property type="component" value="Unassembled WGS sequence"/>
</dbReference>
<proteinExistence type="predicted"/>
<evidence type="ECO:0000256" key="1">
    <source>
        <dbReference type="ARBA" id="ARBA00023125"/>
    </source>
</evidence>
<dbReference type="SMART" id="SM00530">
    <property type="entry name" value="HTH_XRE"/>
    <property type="match status" value="1"/>
</dbReference>
<dbReference type="Gene3D" id="1.10.260.40">
    <property type="entry name" value="lambda repressor-like DNA-binding domains"/>
    <property type="match status" value="1"/>
</dbReference>
<evidence type="ECO:0000313" key="4">
    <source>
        <dbReference type="Proteomes" id="UP000078224"/>
    </source>
</evidence>
<dbReference type="GO" id="GO:0003700">
    <property type="term" value="F:DNA-binding transcription factor activity"/>
    <property type="evidence" value="ECO:0007669"/>
    <property type="project" value="TreeGrafter"/>
</dbReference>
<keyword evidence="4" id="KW-1185">Reference proteome</keyword>
<dbReference type="Pfam" id="PF01381">
    <property type="entry name" value="HTH_3"/>
    <property type="match status" value="1"/>
</dbReference>
<dbReference type="RefSeq" id="WP_068909058.1">
    <property type="nucleotide sequence ID" value="NZ_LXEW01000035.1"/>
</dbReference>
<dbReference type="GO" id="GO:0003677">
    <property type="term" value="F:DNA binding"/>
    <property type="evidence" value="ECO:0007669"/>
    <property type="project" value="UniProtKB-KW"/>
</dbReference>
<reference evidence="3 4" key="1">
    <citation type="submission" date="2016-04" db="EMBL/GenBank/DDBJ databases">
        <title>ATOL: Assembling a taxonomically balanced genome-scale reconstruction of the evolutionary history of the Enterobacteriaceae.</title>
        <authorList>
            <person name="Plunkett G.III."/>
            <person name="Neeno-Eckwall E.C."/>
            <person name="Glasner J.D."/>
            <person name="Perna N.T."/>
        </authorList>
    </citation>
    <scope>NUCLEOTIDE SEQUENCE [LARGE SCALE GENOMIC DNA]</scope>
    <source>
        <strain evidence="3 4">ATCC 35613</strain>
    </source>
</reference>